<dbReference type="AlphaFoldDB" id="Q5I1D4"/>
<dbReference type="EMBL" id="AY871291">
    <property type="protein sequence ID" value="AAW51388.1"/>
    <property type="molecule type" value="mRNA"/>
</dbReference>
<protein>
    <submittedName>
        <fullName evidence="1">GekBS072P</fullName>
    </submittedName>
</protein>
<evidence type="ECO:0000313" key="1">
    <source>
        <dbReference type="EMBL" id="AAW51388.1"/>
    </source>
</evidence>
<name>Q5I1D4_GEKJA</name>
<organism evidence="1">
    <name type="scientific">Gekko japonicus</name>
    <name type="common">Schlegel's Japanese gecko</name>
    <dbReference type="NCBI Taxonomy" id="146911"/>
    <lineage>
        <taxon>Eukaryota</taxon>
        <taxon>Metazoa</taxon>
        <taxon>Chordata</taxon>
        <taxon>Craniata</taxon>
        <taxon>Vertebrata</taxon>
        <taxon>Euteleostomi</taxon>
        <taxon>Lepidosauria</taxon>
        <taxon>Squamata</taxon>
        <taxon>Bifurcata</taxon>
        <taxon>Gekkota</taxon>
        <taxon>Gekkonidae</taxon>
        <taxon>Gekkoninae</taxon>
        <taxon>Gekko</taxon>
    </lineage>
</organism>
<reference evidence="1" key="1">
    <citation type="submission" date="2004-12" db="EMBL/GenBank/DDBJ databases">
        <title>Analysis of expressed sequence tags and cloning of full length cDNA from brain and spinal cord cDNA library in Gecko.</title>
        <authorList>
            <person name="Gu X."/>
            <person name="Ding F."/>
            <person name="Liu Y."/>
            <person name="Liu M."/>
            <person name="Jiang M."/>
            <person name="Yang H."/>
        </authorList>
    </citation>
    <scope>NUCLEOTIDE SEQUENCE</scope>
    <source>
        <tissue evidence="1">Brain</tissue>
    </source>
</reference>
<accession>Q5I1D4</accession>
<sequence length="68" mass="8102">MICMNVFQTSKNKKRNQLRYRQSIQNSCNKRVYRGAPLCLIIRYYNGKTLNLHEVVNLCFPPHIVDCR</sequence>
<proteinExistence type="evidence at transcript level"/>